<reference evidence="1 2" key="1">
    <citation type="submission" date="2024-06" db="EMBL/GenBank/DDBJ databases">
        <title>Flavobacterium spp. isolated from glacier.</title>
        <authorList>
            <person name="Han D."/>
        </authorList>
    </citation>
    <scope>NUCLEOTIDE SEQUENCE [LARGE SCALE GENOMIC DNA]</scope>
    <source>
        <strain evidence="1 2">ZS1P70</strain>
    </source>
</reference>
<dbReference type="RefSeq" id="WP_379850426.1">
    <property type="nucleotide sequence ID" value="NZ_JBHZPY010000003.1"/>
</dbReference>
<evidence type="ECO:0000313" key="2">
    <source>
        <dbReference type="Proteomes" id="UP001600107"/>
    </source>
</evidence>
<evidence type="ECO:0000313" key="1">
    <source>
        <dbReference type="EMBL" id="MFE3870530.1"/>
    </source>
</evidence>
<name>A0ABW6I409_9FLAO</name>
<keyword evidence="2" id="KW-1185">Reference proteome</keyword>
<gene>
    <name evidence="1" type="ORF">ACFX5F_04780</name>
</gene>
<accession>A0ABW6I409</accession>
<evidence type="ECO:0008006" key="3">
    <source>
        <dbReference type="Google" id="ProtNLM"/>
    </source>
</evidence>
<sequence length="228" mass="26979">MTQERQEYTKATPKQDFNIRHSTIMNSKWLTMPLRVWLYIILERHKVFNKKEYQYITNQELRGILGITVPTLIKQRNELERLNLIEVMCKVKGKLTVIDSEHRKNQPLYYRPIFASLLKHEFIEPIEMSQFQKDFRETTRKKPDKVKSKPLKIGEVLNHVNSKALNSNKKYNIIFKTIENGNTTEMVCEGFTLKNGLREDYDNKEDSGVHTLFYGEYKNKGVVALNTY</sequence>
<dbReference type="Proteomes" id="UP001600107">
    <property type="component" value="Unassembled WGS sequence"/>
</dbReference>
<organism evidence="1 2">
    <name type="scientific">Flavobacterium zhoui</name>
    <dbReference type="NCBI Taxonomy" id="3230414"/>
    <lineage>
        <taxon>Bacteria</taxon>
        <taxon>Pseudomonadati</taxon>
        <taxon>Bacteroidota</taxon>
        <taxon>Flavobacteriia</taxon>
        <taxon>Flavobacteriales</taxon>
        <taxon>Flavobacteriaceae</taxon>
        <taxon>Flavobacterium</taxon>
    </lineage>
</organism>
<comment type="caution">
    <text evidence="1">The sequence shown here is derived from an EMBL/GenBank/DDBJ whole genome shotgun (WGS) entry which is preliminary data.</text>
</comment>
<protein>
    <recommendedName>
        <fullName evidence="3">Helix-turn-helix domain-containing protein</fullName>
    </recommendedName>
</protein>
<dbReference type="EMBL" id="JBHZPY010000003">
    <property type="protein sequence ID" value="MFE3870530.1"/>
    <property type="molecule type" value="Genomic_DNA"/>
</dbReference>
<proteinExistence type="predicted"/>